<feature type="compositionally biased region" description="Polar residues" evidence="1">
    <location>
        <begin position="1"/>
        <end position="20"/>
    </location>
</feature>
<dbReference type="KEGG" id="cpho:CPHO_06520"/>
<evidence type="ECO:0000313" key="4">
    <source>
        <dbReference type="Proteomes" id="UP000185491"/>
    </source>
</evidence>
<dbReference type="InterPro" id="IPR025442">
    <property type="entry name" value="DUF4185"/>
</dbReference>
<evidence type="ECO:0000313" key="3">
    <source>
        <dbReference type="EMBL" id="APT93712.1"/>
    </source>
</evidence>
<evidence type="ECO:0000256" key="1">
    <source>
        <dbReference type="SAM" id="MobiDB-lite"/>
    </source>
</evidence>
<organism evidence="3 4">
    <name type="scientific">Corynebacterium phocae</name>
    <dbReference type="NCBI Taxonomy" id="161895"/>
    <lineage>
        <taxon>Bacteria</taxon>
        <taxon>Bacillati</taxon>
        <taxon>Actinomycetota</taxon>
        <taxon>Actinomycetes</taxon>
        <taxon>Mycobacteriales</taxon>
        <taxon>Corynebacteriaceae</taxon>
        <taxon>Corynebacterium</taxon>
    </lineage>
</organism>
<gene>
    <name evidence="3" type="ORF">CPHO_06520</name>
</gene>
<accession>A0A1L7D6Y3</accession>
<evidence type="ECO:0000259" key="2">
    <source>
        <dbReference type="Pfam" id="PF13810"/>
    </source>
</evidence>
<keyword evidence="4" id="KW-1185">Reference proteome</keyword>
<name>A0A1L7D6Y3_9CORY</name>
<sequence>MSDGPTRSLQFITGPTSPDQTHSRWGITSTDLGVAYADGATTYLAFGDTGKCAPNNEFWRSNVLARTNDRNFGDGLTLTQALTPKGWSADGDAREFIGSRKEDNVEMTTIPTAGIVVDGIHYVDYMSVRHWGAPGQWDTNYAATVTSTDGANWSISPGSVRNNGLPALTPDGSAFDLGYDRLQMAAFVEPHFADEGDYIYRLSTPNGRFGSAYLSRAARAQFPDEDAFEYWDGDRWTSSPADLLLPKAAIFGPRVSELSVTYNSYLNLYVAMYLHEGKGMVVRTAPRLNGPWSAERLLIAQSTIPQLYGGFIVPGQDDQHLYYVMSTFDDYNVYFMRTDLDFALKHNLTTDNITVDEVIN</sequence>
<dbReference type="EMBL" id="CP009249">
    <property type="protein sequence ID" value="APT93712.1"/>
    <property type="molecule type" value="Genomic_DNA"/>
</dbReference>
<dbReference type="AlphaFoldDB" id="A0A1L7D6Y3"/>
<feature type="domain" description="DUF4185" evidence="2">
    <location>
        <begin position="16"/>
        <end position="337"/>
    </location>
</feature>
<proteinExistence type="predicted"/>
<dbReference type="STRING" id="161895.CPHO_06520"/>
<feature type="region of interest" description="Disordered" evidence="1">
    <location>
        <begin position="1"/>
        <end position="23"/>
    </location>
</feature>
<protein>
    <recommendedName>
        <fullName evidence="2">DUF4185 domain-containing protein</fullName>
    </recommendedName>
</protein>
<dbReference type="Proteomes" id="UP000185491">
    <property type="component" value="Chromosome"/>
</dbReference>
<reference evidence="3 4" key="1">
    <citation type="submission" date="2014-08" db="EMBL/GenBank/DDBJ databases">
        <title>Complete genome sequence of Corynebacterium phocae M408/89/1(T)(=DSM 44612(T)), isolated from the common seal (Phoca vitulina).</title>
        <authorList>
            <person name="Ruckert C."/>
            <person name="Albersmeier A."/>
            <person name="Winkler A."/>
            <person name="Kalinowski J."/>
        </authorList>
    </citation>
    <scope>NUCLEOTIDE SEQUENCE [LARGE SCALE GENOMIC DNA]</scope>
    <source>
        <strain evidence="3 4">M408/89/1</strain>
    </source>
</reference>
<dbReference type="Pfam" id="PF13810">
    <property type="entry name" value="DUF4185"/>
    <property type="match status" value="1"/>
</dbReference>